<protein>
    <recommendedName>
        <fullName evidence="5">Cell division control protein 73 C-terminal domain-containing protein</fullName>
    </recommendedName>
</protein>
<keyword evidence="3" id="KW-0804">Transcription</keyword>
<reference evidence="7" key="1">
    <citation type="submission" date="2013-02" db="EMBL/GenBank/DDBJ databases">
        <authorList>
            <consortium name="The Broad Institute Genome Sequencing Platform"/>
            <person name="Cuomo C."/>
            <person name="Becnel J."/>
            <person name="Sanscrainte N."/>
            <person name="Walker B."/>
            <person name="Young S.K."/>
            <person name="Zeng Q."/>
            <person name="Gargeya S."/>
            <person name="Fitzgerald M."/>
            <person name="Haas B."/>
            <person name="Abouelleil A."/>
            <person name="Alvarado L."/>
            <person name="Arachchi H.M."/>
            <person name="Berlin A.M."/>
            <person name="Chapman S.B."/>
            <person name="Dewar J."/>
            <person name="Goldberg J."/>
            <person name="Griggs A."/>
            <person name="Gujja S."/>
            <person name="Hansen M."/>
            <person name="Howarth C."/>
            <person name="Imamovic A."/>
            <person name="Larimer J."/>
            <person name="McCowan C."/>
            <person name="Murphy C."/>
            <person name="Neiman D."/>
            <person name="Pearson M."/>
            <person name="Priest M."/>
            <person name="Roberts A."/>
            <person name="Saif S."/>
            <person name="Shea T."/>
            <person name="Sisk P."/>
            <person name="Sykes S."/>
            <person name="Wortman J."/>
            <person name="Nusbaum C."/>
            <person name="Birren B."/>
        </authorList>
    </citation>
    <scope>NUCLEOTIDE SEQUENCE [LARGE SCALE GENOMIC DNA]</scope>
    <source>
        <strain evidence="7">PRA339</strain>
    </source>
</reference>
<dbReference type="AlphaFoldDB" id="A0A059F590"/>
<organism evidence="6 7">
    <name type="scientific">Anncaliia algerae PRA339</name>
    <dbReference type="NCBI Taxonomy" id="1288291"/>
    <lineage>
        <taxon>Eukaryota</taxon>
        <taxon>Fungi</taxon>
        <taxon>Fungi incertae sedis</taxon>
        <taxon>Microsporidia</taxon>
        <taxon>Tubulinosematoidea</taxon>
        <taxon>Tubulinosematidae</taxon>
        <taxon>Anncaliia</taxon>
    </lineage>
</organism>
<dbReference type="EMBL" id="KK365130">
    <property type="protein sequence ID" value="KCZ82370.1"/>
    <property type="molecule type" value="Genomic_DNA"/>
</dbReference>
<sequence>MDLLKKAYLNPNIVSFNPLKVNDKLCKNTINTAYLSKEYSTEQLFFYITHHKLSYPEYLKTCKQYNILPIAYVDQSILLEHVMKYENNTFDVNELHIPTLDYSFINEFRIDDLNYAIIVSSAENSAINLLNISDFLREGIFIRKKIPLDYENLPIKVKSNLKRESFIVTDNFKYKEKNTKIIGVFLDGNSWQFKNSNFTNLKDLCNNMAVFYVSEEESKFNNYNGLDVSCIKVQNNSPIPKETLNFIWKKLYLFKSKE</sequence>
<gene>
    <name evidence="6" type="ORF">H312_00028</name>
</gene>
<dbReference type="GO" id="GO:0016593">
    <property type="term" value="C:Cdc73/Paf1 complex"/>
    <property type="evidence" value="ECO:0007669"/>
    <property type="project" value="InterPro"/>
</dbReference>
<proteinExistence type="inferred from homology"/>
<dbReference type="InterPro" id="IPR007852">
    <property type="entry name" value="Cdc73/Parafibromin"/>
</dbReference>
<dbReference type="InterPro" id="IPR038103">
    <property type="entry name" value="CDC73_C_sf"/>
</dbReference>
<dbReference type="OrthoDB" id="2186602at2759"/>
<dbReference type="PANTHER" id="PTHR12466">
    <property type="entry name" value="CDC73 DOMAIN PROTEIN"/>
    <property type="match status" value="1"/>
</dbReference>
<dbReference type="GO" id="GO:0032968">
    <property type="term" value="P:positive regulation of transcription elongation by RNA polymerase II"/>
    <property type="evidence" value="ECO:0007669"/>
    <property type="project" value="TreeGrafter"/>
</dbReference>
<name>A0A059F590_9MICR</name>
<comment type="similarity">
    <text evidence="2">Belongs to the CDC73 family.</text>
</comment>
<reference evidence="6 7" key="2">
    <citation type="submission" date="2014-03" db="EMBL/GenBank/DDBJ databases">
        <title>The Genome Sequence of Anncaliia algerae insect isolate PRA339.</title>
        <authorList>
            <consortium name="The Broad Institute Genome Sequencing Platform"/>
            <consortium name="The Broad Institute Genome Sequencing Center for Infectious Disease"/>
            <person name="Cuomo C."/>
            <person name="Becnel J."/>
            <person name="Sanscrainte N."/>
            <person name="Walker B."/>
            <person name="Young S.K."/>
            <person name="Zeng Q."/>
            <person name="Gargeya S."/>
            <person name="Fitzgerald M."/>
            <person name="Haas B."/>
            <person name="Abouelleil A."/>
            <person name="Alvarado L."/>
            <person name="Arachchi H.M."/>
            <person name="Berlin A.M."/>
            <person name="Chapman S.B."/>
            <person name="Dewar J."/>
            <person name="Goldberg J."/>
            <person name="Griggs A."/>
            <person name="Gujja S."/>
            <person name="Hansen M."/>
            <person name="Howarth C."/>
            <person name="Imamovic A."/>
            <person name="Larimer J."/>
            <person name="McCowan C."/>
            <person name="Murphy C."/>
            <person name="Neiman D."/>
            <person name="Pearson M."/>
            <person name="Priest M."/>
            <person name="Roberts A."/>
            <person name="Saif S."/>
            <person name="Shea T."/>
            <person name="Sisk P."/>
            <person name="Sykes S."/>
            <person name="Wortman J."/>
            <person name="Nusbaum C."/>
            <person name="Birren B."/>
        </authorList>
    </citation>
    <scope>NUCLEOTIDE SEQUENCE [LARGE SCALE GENOMIC DNA]</scope>
    <source>
        <strain evidence="6 7">PRA339</strain>
    </source>
</reference>
<dbReference type="STRING" id="1288291.A0A059F590"/>
<comment type="subcellular location">
    <subcellularLocation>
        <location evidence="1">Nucleus</location>
    </subcellularLocation>
</comment>
<evidence type="ECO:0000256" key="2">
    <source>
        <dbReference type="ARBA" id="ARBA00010427"/>
    </source>
</evidence>
<evidence type="ECO:0000313" key="6">
    <source>
        <dbReference type="EMBL" id="KCZ82370.1"/>
    </source>
</evidence>
<dbReference type="Proteomes" id="UP000030655">
    <property type="component" value="Unassembled WGS sequence"/>
</dbReference>
<evidence type="ECO:0000259" key="5">
    <source>
        <dbReference type="Pfam" id="PF05179"/>
    </source>
</evidence>
<evidence type="ECO:0000256" key="1">
    <source>
        <dbReference type="ARBA" id="ARBA00004123"/>
    </source>
</evidence>
<dbReference type="Pfam" id="PF05179">
    <property type="entry name" value="CDC73_C"/>
    <property type="match status" value="1"/>
</dbReference>
<dbReference type="HOGENOM" id="CLU_1030950_0_0_1"/>
<dbReference type="GO" id="GO:0000993">
    <property type="term" value="F:RNA polymerase II complex binding"/>
    <property type="evidence" value="ECO:0007669"/>
    <property type="project" value="TreeGrafter"/>
</dbReference>
<dbReference type="InterPro" id="IPR031336">
    <property type="entry name" value="CDC73_C"/>
</dbReference>
<feature type="domain" description="Cell division control protein 73 C-terminal" evidence="5">
    <location>
        <begin position="117"/>
        <end position="252"/>
    </location>
</feature>
<dbReference type="PANTHER" id="PTHR12466:SF8">
    <property type="entry name" value="PARAFIBROMIN"/>
    <property type="match status" value="1"/>
</dbReference>
<evidence type="ECO:0000256" key="3">
    <source>
        <dbReference type="ARBA" id="ARBA00023163"/>
    </source>
</evidence>
<keyword evidence="7" id="KW-1185">Reference proteome</keyword>
<dbReference type="Gene3D" id="3.40.50.11990">
    <property type="entry name" value="RNA polymerase II accessory factor, Cdc73 C-terminal domain"/>
    <property type="match status" value="1"/>
</dbReference>
<accession>A0A059F590</accession>
<keyword evidence="4" id="KW-0539">Nucleus</keyword>
<dbReference type="VEuPathDB" id="MicrosporidiaDB:H312_00028"/>
<evidence type="ECO:0000313" key="7">
    <source>
        <dbReference type="Proteomes" id="UP000030655"/>
    </source>
</evidence>
<evidence type="ECO:0000256" key="4">
    <source>
        <dbReference type="ARBA" id="ARBA00023242"/>
    </source>
</evidence>
<dbReference type="GO" id="GO:0006368">
    <property type="term" value="P:transcription elongation by RNA polymerase II"/>
    <property type="evidence" value="ECO:0007669"/>
    <property type="project" value="InterPro"/>
</dbReference>